<evidence type="ECO:0000259" key="1">
    <source>
        <dbReference type="Pfam" id="PF13280"/>
    </source>
</evidence>
<dbReference type="PANTHER" id="PTHR34580:SF1">
    <property type="entry name" value="PROTEIN PAFC"/>
    <property type="match status" value="1"/>
</dbReference>
<dbReference type="PROSITE" id="PS52050">
    <property type="entry name" value="WYL"/>
    <property type="match status" value="1"/>
</dbReference>
<dbReference type="InterPro" id="IPR057727">
    <property type="entry name" value="WCX_dom"/>
</dbReference>
<keyword evidence="4" id="KW-0647">Proteasome</keyword>
<feature type="domain" description="PafC HTH" evidence="2">
    <location>
        <begin position="24"/>
        <end position="146"/>
    </location>
</feature>
<dbReference type="InterPro" id="IPR043839">
    <property type="entry name" value="PafC_HTH"/>
</dbReference>
<dbReference type="STRING" id="2035.RU06_01650"/>
<dbReference type="InterPro" id="IPR026881">
    <property type="entry name" value="WYL_dom"/>
</dbReference>
<dbReference type="PANTHER" id="PTHR34580">
    <property type="match status" value="1"/>
</dbReference>
<reference evidence="4 5" key="1">
    <citation type="submission" date="2019-03" db="EMBL/GenBank/DDBJ databases">
        <title>Genomic analyses of the natural microbiome of Caenorhabditis elegans.</title>
        <authorList>
            <person name="Samuel B."/>
        </authorList>
    </citation>
    <scope>NUCLEOTIDE SEQUENCE [LARGE SCALE GENOMIC DNA]</scope>
    <source>
        <strain evidence="4 5">JUb65</strain>
    </source>
</reference>
<dbReference type="Pfam" id="PF19187">
    <property type="entry name" value="HTH_PafC"/>
    <property type="match status" value="1"/>
</dbReference>
<evidence type="ECO:0000313" key="4">
    <source>
        <dbReference type="EMBL" id="TDN44633.1"/>
    </source>
</evidence>
<protein>
    <submittedName>
        <fullName evidence="4">Proteasome accessory factor C</fullName>
    </submittedName>
</protein>
<name>A0A4R6DJ01_9MICO</name>
<sequence>MPWWPTTATKGIPVAEQQPLQAQDKLAFLLALVPYLIDRERVSVAEAARHFGVPEARIRRAVELIAVSGVPGETMQYQHGDLFDIAWDDFDQNDMIVLTNLVAIDDSPRLSAREASALIAGLQYLSALPEAADRDAIRALMAKLSRGAGGAAANVAVGQDLHDVALATIRRAMSDGRGLAFEYAGPRTQGGPRRVDPLRVESIDTDWYLRAWDLDRQALRTFRLDRMSGVRVDDRAAEKSIEDVVIPDTLFQQAAEDVIVTVELDSSSLPLVADFLADTADAPDDGGRVRIRLAASNGFDGVVRLVAGLPGRAVVLDPPAARVAVREFAAAALAAD</sequence>
<proteinExistence type="predicted"/>
<accession>A0A4R6DJ01</accession>
<feature type="domain" description="WCX" evidence="3">
    <location>
        <begin position="258"/>
        <end position="333"/>
    </location>
</feature>
<dbReference type="Pfam" id="PF25583">
    <property type="entry name" value="WCX"/>
    <property type="match status" value="1"/>
</dbReference>
<gene>
    <name evidence="4" type="ORF">EDF64_10434</name>
</gene>
<dbReference type="Pfam" id="PF13280">
    <property type="entry name" value="WYL"/>
    <property type="match status" value="1"/>
</dbReference>
<dbReference type="AlphaFoldDB" id="A0A4R6DJ01"/>
<evidence type="ECO:0000259" key="2">
    <source>
        <dbReference type="Pfam" id="PF19187"/>
    </source>
</evidence>
<dbReference type="Proteomes" id="UP000295764">
    <property type="component" value="Unassembled WGS sequence"/>
</dbReference>
<dbReference type="InterPro" id="IPR028349">
    <property type="entry name" value="PafC-like"/>
</dbReference>
<feature type="domain" description="WYL" evidence="1">
    <location>
        <begin position="165"/>
        <end position="232"/>
    </location>
</feature>
<comment type="caution">
    <text evidence="4">The sequence shown here is derived from an EMBL/GenBank/DDBJ whole genome shotgun (WGS) entry which is preliminary data.</text>
</comment>
<dbReference type="PIRSF" id="PIRSF016838">
    <property type="entry name" value="PafC"/>
    <property type="match status" value="1"/>
</dbReference>
<evidence type="ECO:0000313" key="5">
    <source>
        <dbReference type="Proteomes" id="UP000295764"/>
    </source>
</evidence>
<evidence type="ECO:0000259" key="3">
    <source>
        <dbReference type="Pfam" id="PF25583"/>
    </source>
</evidence>
<dbReference type="EMBL" id="SNVW01000004">
    <property type="protein sequence ID" value="TDN44633.1"/>
    <property type="molecule type" value="Genomic_DNA"/>
</dbReference>
<organism evidence="4 5">
    <name type="scientific">Curtobacterium flaccumfaciens</name>
    <dbReference type="NCBI Taxonomy" id="2035"/>
    <lineage>
        <taxon>Bacteria</taxon>
        <taxon>Bacillati</taxon>
        <taxon>Actinomycetota</taxon>
        <taxon>Actinomycetes</taxon>
        <taxon>Micrococcales</taxon>
        <taxon>Microbacteriaceae</taxon>
        <taxon>Curtobacterium</taxon>
    </lineage>
</organism>
<dbReference type="InterPro" id="IPR051534">
    <property type="entry name" value="CBASS_pafABC_assoc_protein"/>
</dbReference>
<dbReference type="GO" id="GO:0000502">
    <property type="term" value="C:proteasome complex"/>
    <property type="evidence" value="ECO:0007669"/>
    <property type="project" value="UniProtKB-KW"/>
</dbReference>